<dbReference type="RefSeq" id="WP_107893697.1">
    <property type="nucleotide sequence ID" value="NZ_QAAA01000043.1"/>
</dbReference>
<name>A0A2T5BL21_9RHOB</name>
<keyword evidence="6" id="KW-1185">Reference proteome</keyword>
<evidence type="ECO:0000256" key="1">
    <source>
        <dbReference type="ARBA" id="ARBA00022448"/>
    </source>
</evidence>
<evidence type="ECO:0000313" key="6">
    <source>
        <dbReference type="Proteomes" id="UP000243859"/>
    </source>
</evidence>
<sequence length="215" mass="23586">MSAAGQPTDVMLEISDISLSFQRVKAINALSFSVCRHEICSLIGPNGAGKSSLLNILNGVYRPDSGSLSFNGQSFVGLTPVEIAQRGIGRMFQNNALFEKMSVIDNVMTGLSRKAQTNFLQHVLHLPVARKETDAFRARSEEAIRFLGLEQYQDTIVENLSYGIQKRVGLARALVGEPEVLLLDEPMAGMNKEEKQEMCKRCRRPTLPTGSAIAS</sequence>
<keyword evidence="2" id="KW-0547">Nucleotide-binding</keyword>
<dbReference type="InterPro" id="IPR051120">
    <property type="entry name" value="ABC_AA/LPS_Transport"/>
</dbReference>
<protein>
    <submittedName>
        <fullName evidence="5">Branched-chain amino acid transport system ATP-binding protein</fullName>
    </submittedName>
</protein>
<dbReference type="Proteomes" id="UP000243859">
    <property type="component" value="Unassembled WGS sequence"/>
</dbReference>
<dbReference type="PANTHER" id="PTHR45772">
    <property type="entry name" value="CONSERVED COMPONENT OF ABC TRANSPORTER FOR NATURAL AMINO ACIDS-RELATED"/>
    <property type="match status" value="1"/>
</dbReference>
<dbReference type="PANTHER" id="PTHR45772:SF1">
    <property type="entry name" value="ABC TRANSPORTER ATP-BINDING PROTEIN"/>
    <property type="match status" value="1"/>
</dbReference>
<dbReference type="Pfam" id="PF00005">
    <property type="entry name" value="ABC_tran"/>
    <property type="match status" value="1"/>
</dbReference>
<keyword evidence="3 5" id="KW-0067">ATP-binding</keyword>
<dbReference type="Gene3D" id="3.40.50.300">
    <property type="entry name" value="P-loop containing nucleotide triphosphate hydrolases"/>
    <property type="match status" value="1"/>
</dbReference>
<organism evidence="5 6">
    <name type="scientific">Rhodovulum imhoffii</name>
    <dbReference type="NCBI Taxonomy" id="365340"/>
    <lineage>
        <taxon>Bacteria</taxon>
        <taxon>Pseudomonadati</taxon>
        <taxon>Pseudomonadota</taxon>
        <taxon>Alphaproteobacteria</taxon>
        <taxon>Rhodobacterales</taxon>
        <taxon>Paracoccaceae</taxon>
        <taxon>Rhodovulum</taxon>
    </lineage>
</organism>
<dbReference type="AlphaFoldDB" id="A0A2T5BL21"/>
<proteinExistence type="predicted"/>
<dbReference type="GO" id="GO:0005524">
    <property type="term" value="F:ATP binding"/>
    <property type="evidence" value="ECO:0007669"/>
    <property type="project" value="UniProtKB-KW"/>
</dbReference>
<gene>
    <name evidence="5" type="ORF">C8N32_1431</name>
</gene>
<dbReference type="OrthoDB" id="9806149at2"/>
<evidence type="ECO:0000256" key="2">
    <source>
        <dbReference type="ARBA" id="ARBA00022741"/>
    </source>
</evidence>
<dbReference type="InterPro" id="IPR027417">
    <property type="entry name" value="P-loop_NTPase"/>
</dbReference>
<accession>A0A2T5BL21</accession>
<evidence type="ECO:0000259" key="4">
    <source>
        <dbReference type="PROSITE" id="PS50893"/>
    </source>
</evidence>
<dbReference type="GO" id="GO:0005886">
    <property type="term" value="C:plasma membrane"/>
    <property type="evidence" value="ECO:0007669"/>
    <property type="project" value="TreeGrafter"/>
</dbReference>
<reference evidence="5 6" key="1">
    <citation type="submission" date="2018-04" db="EMBL/GenBank/DDBJ databases">
        <title>Genomic Encyclopedia of Archaeal and Bacterial Type Strains, Phase II (KMG-II): from individual species to whole genera.</title>
        <authorList>
            <person name="Goeker M."/>
        </authorList>
    </citation>
    <scope>NUCLEOTIDE SEQUENCE [LARGE SCALE GENOMIC DNA]</scope>
    <source>
        <strain evidence="5 6">DSM 18064</strain>
    </source>
</reference>
<dbReference type="GO" id="GO:0016887">
    <property type="term" value="F:ATP hydrolysis activity"/>
    <property type="evidence" value="ECO:0007669"/>
    <property type="project" value="InterPro"/>
</dbReference>
<comment type="caution">
    <text evidence="5">The sequence shown here is derived from an EMBL/GenBank/DDBJ whole genome shotgun (WGS) entry which is preliminary data.</text>
</comment>
<dbReference type="EMBL" id="QAAA01000043">
    <property type="protein sequence ID" value="PTM99675.1"/>
    <property type="molecule type" value="Genomic_DNA"/>
</dbReference>
<feature type="domain" description="ABC transporter" evidence="4">
    <location>
        <begin position="12"/>
        <end position="213"/>
    </location>
</feature>
<dbReference type="SUPFAM" id="SSF52540">
    <property type="entry name" value="P-loop containing nucleoside triphosphate hydrolases"/>
    <property type="match status" value="1"/>
</dbReference>
<dbReference type="PROSITE" id="PS50893">
    <property type="entry name" value="ABC_TRANSPORTER_2"/>
    <property type="match status" value="1"/>
</dbReference>
<dbReference type="InterPro" id="IPR003439">
    <property type="entry name" value="ABC_transporter-like_ATP-bd"/>
</dbReference>
<evidence type="ECO:0000256" key="3">
    <source>
        <dbReference type="ARBA" id="ARBA00022840"/>
    </source>
</evidence>
<evidence type="ECO:0000313" key="5">
    <source>
        <dbReference type="EMBL" id="PTM99675.1"/>
    </source>
</evidence>
<keyword evidence="1" id="KW-0813">Transport</keyword>